<evidence type="ECO:0000313" key="1">
    <source>
        <dbReference type="EMBL" id="SVC50953.1"/>
    </source>
</evidence>
<protein>
    <submittedName>
        <fullName evidence="1">Uncharacterized protein</fullName>
    </submittedName>
</protein>
<dbReference type="EMBL" id="UINC01095123">
    <property type="protein sequence ID" value="SVC50953.1"/>
    <property type="molecule type" value="Genomic_DNA"/>
</dbReference>
<sequence length="22" mass="2586">MSNIEKIINEAWKIKDQINPNS</sequence>
<accession>A0A382MPM8</accession>
<feature type="non-terminal residue" evidence="1">
    <location>
        <position position="22"/>
    </location>
</feature>
<proteinExistence type="predicted"/>
<name>A0A382MPM8_9ZZZZ</name>
<dbReference type="AlphaFoldDB" id="A0A382MPM8"/>
<organism evidence="1">
    <name type="scientific">marine metagenome</name>
    <dbReference type="NCBI Taxonomy" id="408172"/>
    <lineage>
        <taxon>unclassified sequences</taxon>
        <taxon>metagenomes</taxon>
        <taxon>ecological metagenomes</taxon>
    </lineage>
</organism>
<reference evidence="1" key="1">
    <citation type="submission" date="2018-05" db="EMBL/GenBank/DDBJ databases">
        <authorList>
            <person name="Lanie J.A."/>
            <person name="Ng W.-L."/>
            <person name="Kazmierczak K.M."/>
            <person name="Andrzejewski T.M."/>
            <person name="Davidsen T.M."/>
            <person name="Wayne K.J."/>
            <person name="Tettelin H."/>
            <person name="Glass J.I."/>
            <person name="Rusch D."/>
            <person name="Podicherti R."/>
            <person name="Tsui H.-C.T."/>
            <person name="Winkler M.E."/>
        </authorList>
    </citation>
    <scope>NUCLEOTIDE SEQUENCE</scope>
</reference>
<gene>
    <name evidence="1" type="ORF">METZ01_LOCUS303807</name>
</gene>